<dbReference type="GO" id="GO:0005829">
    <property type="term" value="C:cytosol"/>
    <property type="evidence" value="ECO:0007669"/>
    <property type="project" value="TreeGrafter"/>
</dbReference>
<dbReference type="NCBIfam" id="NF008117">
    <property type="entry name" value="PRK10864.1"/>
    <property type="match status" value="1"/>
</dbReference>
<dbReference type="Gene3D" id="3.40.1280.10">
    <property type="match status" value="1"/>
</dbReference>
<dbReference type="InterPro" id="IPR013123">
    <property type="entry name" value="SpoU_subst-bd"/>
</dbReference>
<dbReference type="InterPro" id="IPR016479">
    <property type="entry name" value="YfiF_prd"/>
</dbReference>
<evidence type="ECO:0000313" key="6">
    <source>
        <dbReference type="Proteomes" id="UP000030106"/>
    </source>
</evidence>
<keyword evidence="2 5" id="KW-0808">Transferase</keyword>
<evidence type="ECO:0000256" key="2">
    <source>
        <dbReference type="ARBA" id="ARBA00022679"/>
    </source>
</evidence>
<dbReference type="Pfam" id="PF00588">
    <property type="entry name" value="SpoU_methylase"/>
    <property type="match status" value="1"/>
</dbReference>
<dbReference type="Pfam" id="PF08032">
    <property type="entry name" value="SpoU_sub_bind"/>
    <property type="match status" value="1"/>
</dbReference>
<dbReference type="InterPro" id="IPR004441">
    <property type="entry name" value="rRNA_MeTrfase_TrmH"/>
</dbReference>
<dbReference type="PANTHER" id="PTHR46429">
    <property type="entry name" value="23S RRNA (GUANOSINE-2'-O-)-METHYLTRANSFERASE RLMB"/>
    <property type="match status" value="1"/>
</dbReference>
<evidence type="ECO:0000313" key="5">
    <source>
        <dbReference type="EMBL" id="KGQ13674.1"/>
    </source>
</evidence>
<evidence type="ECO:0000259" key="4">
    <source>
        <dbReference type="SMART" id="SM00967"/>
    </source>
</evidence>
<dbReference type="STRING" id="1245745.A0A0A2WKT6"/>
<comment type="caution">
    <text evidence="5">The sequence shown here is derived from an EMBL/GenBank/DDBJ whole genome shotgun (WGS) entry which is preliminary data.</text>
</comment>
<sequence>MNDEFKGKSGKVKVMYVRGDDESEQRSQNPRTGKGGGRPAGASRGEGGGRRQARHDDKPRGGRDRNERSDRGDRGEAASPWRTVSRAPVDTSLSASDNEGTTKHIVDPEVIRRQRAEEARVYGENACQALFQSRPESIVRAWFIQSVTPRFKEALRWMAANRKAYHVVDDAELTKASGTEHHGGVCFIIKKRSGISVQSWLNKAGEEDCVLALEDVGNPHNLGGIMRSCAHFGVKGLLIQDASLLESGAAIRTAEGGAEHVVAISGETFGDGLEAFRKAGYTIVTTSSHQGTPLYKAELPKKMVLVLGQERDGVSDTTFESADMSVAIEGTGNVESLNVSVATGVLLGEWWRQNKA</sequence>
<dbReference type="EMBL" id="ANFO01000028">
    <property type="protein sequence ID" value="KGQ13674.1"/>
    <property type="molecule type" value="Genomic_DNA"/>
</dbReference>
<dbReference type="GO" id="GO:0032259">
    <property type="term" value="P:methylation"/>
    <property type="evidence" value="ECO:0007669"/>
    <property type="project" value="UniProtKB-KW"/>
</dbReference>
<feature type="region of interest" description="Disordered" evidence="3">
    <location>
        <begin position="1"/>
        <end position="101"/>
    </location>
</feature>
<dbReference type="InterPro" id="IPR001537">
    <property type="entry name" value="SpoU_MeTrfase"/>
</dbReference>
<dbReference type="PANTHER" id="PTHR46429:SF2">
    <property type="entry name" value="TRNA_RRNA METHYLTRANSFERASE"/>
    <property type="match status" value="1"/>
</dbReference>
<proteinExistence type="predicted"/>
<dbReference type="GO" id="GO:0008173">
    <property type="term" value="F:RNA methyltransferase activity"/>
    <property type="evidence" value="ECO:0007669"/>
    <property type="project" value="InterPro"/>
</dbReference>
<dbReference type="HOGENOM" id="CLU_021322_2_1_1"/>
<dbReference type="SMART" id="SM00967">
    <property type="entry name" value="SpoU_sub_bind"/>
    <property type="match status" value="1"/>
</dbReference>
<dbReference type="InterPro" id="IPR029026">
    <property type="entry name" value="tRNA_m1G_MTases_N"/>
</dbReference>
<dbReference type="Gene3D" id="3.30.1330.30">
    <property type="match status" value="1"/>
</dbReference>
<feature type="compositionally biased region" description="Basic and acidic residues" evidence="3">
    <location>
        <begin position="54"/>
        <end position="76"/>
    </location>
</feature>
<name>A0A0A2WKT6_BEABA</name>
<dbReference type="GO" id="GO:0006396">
    <property type="term" value="P:RNA processing"/>
    <property type="evidence" value="ECO:0007669"/>
    <property type="project" value="InterPro"/>
</dbReference>
<organism evidence="5 6">
    <name type="scientific">Beauveria bassiana D1-5</name>
    <dbReference type="NCBI Taxonomy" id="1245745"/>
    <lineage>
        <taxon>Eukaryota</taxon>
        <taxon>Fungi</taxon>
        <taxon>Dikarya</taxon>
        <taxon>Ascomycota</taxon>
        <taxon>Pezizomycotina</taxon>
        <taxon>Sordariomycetes</taxon>
        <taxon>Hypocreomycetidae</taxon>
        <taxon>Hypocreales</taxon>
        <taxon>Cordycipitaceae</taxon>
        <taxon>Beauveria</taxon>
    </lineage>
</organism>
<dbReference type="AlphaFoldDB" id="A0A0A2WKT6"/>
<dbReference type="PIRSF" id="PIRSF006280">
    <property type="entry name" value="YfiF_prd"/>
    <property type="match status" value="1"/>
</dbReference>
<keyword evidence="1 5" id="KW-0489">Methyltransferase</keyword>
<protein>
    <submittedName>
        <fullName evidence="5">Putative tRNA/rRNA methyltransferase YfiF</fullName>
    </submittedName>
</protein>
<dbReference type="FunFam" id="3.30.1330.30:FF:000010">
    <property type="entry name" value="tRNA/rRNA methyltransferase"/>
    <property type="match status" value="1"/>
</dbReference>
<dbReference type="InterPro" id="IPR029064">
    <property type="entry name" value="Ribosomal_eL30-like_sf"/>
</dbReference>
<accession>A0A0A2WKT6</accession>
<dbReference type="GO" id="GO:0003723">
    <property type="term" value="F:RNA binding"/>
    <property type="evidence" value="ECO:0007669"/>
    <property type="project" value="InterPro"/>
</dbReference>
<gene>
    <name evidence="5" type="ORF">BBAD15_g383</name>
</gene>
<reference evidence="5 6" key="1">
    <citation type="submission" date="2012-10" db="EMBL/GenBank/DDBJ databases">
        <title>Genome sequencing and analysis of entomopathogenic fungi Beauveria bassiana D1-5.</title>
        <authorList>
            <person name="Li Q."/>
            <person name="Wang L."/>
            <person name="Zhang Z."/>
            <person name="Wang Q."/>
            <person name="Ren J."/>
            <person name="Wang M."/>
            <person name="Xu W."/>
            <person name="Wang J."/>
            <person name="Lu Y."/>
            <person name="Du Q."/>
            <person name="Sun Z."/>
        </authorList>
    </citation>
    <scope>NUCLEOTIDE SEQUENCE [LARGE SCALE GENOMIC DNA]</scope>
    <source>
        <strain evidence="5 6">D1-5</strain>
    </source>
</reference>
<dbReference type="InterPro" id="IPR029028">
    <property type="entry name" value="Alpha/beta_knot_MTases"/>
</dbReference>
<evidence type="ECO:0000256" key="3">
    <source>
        <dbReference type="SAM" id="MobiDB-lite"/>
    </source>
</evidence>
<dbReference type="Proteomes" id="UP000030106">
    <property type="component" value="Unassembled WGS sequence"/>
</dbReference>
<feature type="domain" description="RNA 2-O ribose methyltransferase substrate binding" evidence="4">
    <location>
        <begin position="120"/>
        <end position="195"/>
    </location>
</feature>
<dbReference type="SUPFAM" id="SSF75217">
    <property type="entry name" value="alpha/beta knot"/>
    <property type="match status" value="1"/>
</dbReference>
<evidence type="ECO:0000256" key="1">
    <source>
        <dbReference type="ARBA" id="ARBA00022603"/>
    </source>
</evidence>
<dbReference type="CDD" id="cd18095">
    <property type="entry name" value="SpoU-like_rRNA-MTase"/>
    <property type="match status" value="1"/>
</dbReference>
<dbReference type="SUPFAM" id="SSF55315">
    <property type="entry name" value="L30e-like"/>
    <property type="match status" value="1"/>
</dbReference>